<keyword evidence="3" id="KW-1185">Reference proteome</keyword>
<gene>
    <name evidence="2" type="ORF">EV190_10467</name>
</gene>
<accession>A0A4R6V3J2</accession>
<comment type="caution">
    <text evidence="2">The sequence shown here is derived from an EMBL/GenBank/DDBJ whole genome shotgun (WGS) entry which is preliminary data.</text>
</comment>
<evidence type="ECO:0000313" key="2">
    <source>
        <dbReference type="EMBL" id="TDQ53278.1"/>
    </source>
</evidence>
<protein>
    <submittedName>
        <fullName evidence="2">Uncharacterized protein</fullName>
    </submittedName>
</protein>
<name>A0A4R6V3J2_9ACTN</name>
<organism evidence="2 3">
    <name type="scientific">Actinorugispora endophytica</name>
    <dbReference type="NCBI Taxonomy" id="1605990"/>
    <lineage>
        <taxon>Bacteria</taxon>
        <taxon>Bacillati</taxon>
        <taxon>Actinomycetota</taxon>
        <taxon>Actinomycetes</taxon>
        <taxon>Streptosporangiales</taxon>
        <taxon>Nocardiopsidaceae</taxon>
        <taxon>Actinorugispora</taxon>
    </lineage>
</organism>
<evidence type="ECO:0000313" key="3">
    <source>
        <dbReference type="Proteomes" id="UP000295281"/>
    </source>
</evidence>
<dbReference type="AlphaFoldDB" id="A0A4R6V3J2"/>
<proteinExistence type="predicted"/>
<dbReference type="EMBL" id="SNYN01000004">
    <property type="protein sequence ID" value="TDQ53278.1"/>
    <property type="molecule type" value="Genomic_DNA"/>
</dbReference>
<reference evidence="2 3" key="1">
    <citation type="submission" date="2019-03" db="EMBL/GenBank/DDBJ databases">
        <title>Genomic Encyclopedia of Type Strains, Phase IV (KMG-IV): sequencing the most valuable type-strain genomes for metagenomic binning, comparative biology and taxonomic classification.</title>
        <authorList>
            <person name="Goeker M."/>
        </authorList>
    </citation>
    <scope>NUCLEOTIDE SEQUENCE [LARGE SCALE GENOMIC DNA]</scope>
    <source>
        <strain evidence="2 3">DSM 46770</strain>
    </source>
</reference>
<evidence type="ECO:0000256" key="1">
    <source>
        <dbReference type="SAM" id="MobiDB-lite"/>
    </source>
</evidence>
<dbReference type="RefSeq" id="WP_208113094.1">
    <property type="nucleotide sequence ID" value="NZ_SNYN01000004.1"/>
</dbReference>
<feature type="region of interest" description="Disordered" evidence="1">
    <location>
        <begin position="1"/>
        <end position="20"/>
    </location>
</feature>
<dbReference type="Proteomes" id="UP000295281">
    <property type="component" value="Unassembled WGS sequence"/>
</dbReference>
<sequence>MRFNGTVEVVGEEPRTGGPVDALADVEARFAAKYSGPDGMAHDGGHVWLRAAPEKTTSGDFREIPTA</sequence>